<protein>
    <recommendedName>
        <fullName evidence="3">F-box associated domain-containing protein</fullName>
    </recommendedName>
</protein>
<proteinExistence type="predicted"/>
<organism evidence="1 2">
    <name type="scientific">Zizania palustris</name>
    <name type="common">Northern wild rice</name>
    <dbReference type="NCBI Taxonomy" id="103762"/>
    <lineage>
        <taxon>Eukaryota</taxon>
        <taxon>Viridiplantae</taxon>
        <taxon>Streptophyta</taxon>
        <taxon>Embryophyta</taxon>
        <taxon>Tracheophyta</taxon>
        <taxon>Spermatophyta</taxon>
        <taxon>Magnoliopsida</taxon>
        <taxon>Liliopsida</taxon>
        <taxon>Poales</taxon>
        <taxon>Poaceae</taxon>
        <taxon>BOP clade</taxon>
        <taxon>Oryzoideae</taxon>
        <taxon>Oryzeae</taxon>
        <taxon>Zizaniinae</taxon>
        <taxon>Zizania</taxon>
    </lineage>
</organism>
<comment type="caution">
    <text evidence="1">The sequence shown here is derived from an EMBL/GenBank/DDBJ whole genome shotgun (WGS) entry which is preliminary data.</text>
</comment>
<reference evidence="1" key="2">
    <citation type="submission" date="2021-02" db="EMBL/GenBank/DDBJ databases">
        <authorList>
            <person name="Kimball J.A."/>
            <person name="Haas M.W."/>
            <person name="Macchietto M."/>
            <person name="Kono T."/>
            <person name="Duquette J."/>
            <person name="Shao M."/>
        </authorList>
    </citation>
    <scope>NUCLEOTIDE SEQUENCE</scope>
    <source>
        <tissue evidence="1">Fresh leaf tissue</tissue>
    </source>
</reference>
<name>A0A8J5VUD9_ZIZPA</name>
<dbReference type="AlphaFoldDB" id="A0A8J5VUD9"/>
<reference evidence="1" key="1">
    <citation type="journal article" date="2021" name="bioRxiv">
        <title>Whole Genome Assembly and Annotation of Northern Wild Rice, Zizania palustris L., Supports a Whole Genome Duplication in the Zizania Genus.</title>
        <authorList>
            <person name="Haas M."/>
            <person name="Kono T."/>
            <person name="Macchietto M."/>
            <person name="Millas R."/>
            <person name="McGilp L."/>
            <person name="Shao M."/>
            <person name="Duquette J."/>
            <person name="Hirsch C.N."/>
            <person name="Kimball J."/>
        </authorList>
    </citation>
    <scope>NUCLEOTIDE SEQUENCE</scope>
    <source>
        <tissue evidence="1">Fresh leaf tissue</tissue>
    </source>
</reference>
<dbReference type="PANTHER" id="PTHR33186">
    <property type="entry name" value="OS10G0136150 PROTEIN-RELATED"/>
    <property type="match status" value="1"/>
</dbReference>
<sequence length="102" mass="11338">MVFMGTDDADVSWGCMYSSETGEWNLLTSIKLDSYVEMVPSLLIKHTLYFVCENGMRILGYGIGRHELSVIDLPLGHNIGTVMRAEDLLVWRIAASNSGHGM</sequence>
<dbReference type="OrthoDB" id="690324at2759"/>
<keyword evidence="2" id="KW-1185">Reference proteome</keyword>
<gene>
    <name evidence="1" type="ORF">GUJ93_ZPchr0007g3431</name>
</gene>
<dbReference type="PANTHER" id="PTHR33186:SF15">
    <property type="entry name" value="OS06G0249850 PROTEIN"/>
    <property type="match status" value="1"/>
</dbReference>
<evidence type="ECO:0000313" key="1">
    <source>
        <dbReference type="EMBL" id="KAG8081345.1"/>
    </source>
</evidence>
<accession>A0A8J5VUD9</accession>
<evidence type="ECO:0008006" key="3">
    <source>
        <dbReference type="Google" id="ProtNLM"/>
    </source>
</evidence>
<dbReference type="Proteomes" id="UP000729402">
    <property type="component" value="Unassembled WGS sequence"/>
</dbReference>
<evidence type="ECO:0000313" key="2">
    <source>
        <dbReference type="Proteomes" id="UP000729402"/>
    </source>
</evidence>
<dbReference type="EMBL" id="JAAALK010000282">
    <property type="protein sequence ID" value="KAG8081345.1"/>
    <property type="molecule type" value="Genomic_DNA"/>
</dbReference>